<evidence type="ECO:0000256" key="15">
    <source>
        <dbReference type="ARBA" id="ARBA00023008"/>
    </source>
</evidence>
<dbReference type="InterPro" id="IPR036909">
    <property type="entry name" value="Cyt_c-like_dom_sf"/>
</dbReference>
<dbReference type="InterPro" id="IPR009056">
    <property type="entry name" value="Cyt_c-like_dom"/>
</dbReference>
<feature type="binding site" description="axial binding residue" evidence="18">
    <location>
        <position position="346"/>
    </location>
    <ligand>
        <name>heme b</name>
        <dbReference type="ChEBI" id="CHEBI:60344"/>
        <label>1; low-spin</label>
    </ligand>
    <ligandPart>
        <name>Fe</name>
        <dbReference type="ChEBI" id="CHEBI:18248"/>
    </ligandPart>
</feature>
<feature type="transmembrane region" description="Helical" evidence="20">
    <location>
        <begin position="98"/>
        <end position="116"/>
    </location>
</feature>
<feature type="binding site" evidence="18">
    <location>
        <position position="206"/>
    </location>
    <ligand>
        <name>Cu cation</name>
        <dbReference type="ChEBI" id="CHEBI:23378"/>
        <label>B</label>
    </ligand>
</feature>
<evidence type="ECO:0000256" key="13">
    <source>
        <dbReference type="ARBA" id="ARBA00022989"/>
    </source>
</evidence>
<comment type="similarity">
    <text evidence="19">Belongs to the heme-copper respiratory oxidase family.</text>
</comment>
<keyword evidence="23" id="KW-0560">Oxidoreductase</keyword>
<keyword evidence="16 20" id="KW-0472">Membrane</keyword>
<feature type="domain" description="Cytochrome oxidase subunit I profile" evidence="21">
    <location>
        <begin position="1"/>
        <end position="475"/>
    </location>
</feature>
<feature type="transmembrane region" description="Helical" evidence="20">
    <location>
        <begin position="236"/>
        <end position="253"/>
    </location>
</feature>
<feature type="transmembrane region" description="Helical" evidence="20">
    <location>
        <begin position="341"/>
        <end position="365"/>
    </location>
</feature>
<feature type="transmembrane region" description="Helical" evidence="20">
    <location>
        <begin position="202"/>
        <end position="224"/>
    </location>
</feature>
<feature type="binding site" description="axial binding residue" evidence="18">
    <location>
        <position position="59"/>
    </location>
    <ligand>
        <name>heme b</name>
        <dbReference type="ChEBI" id="CHEBI:60344"/>
        <label>1; low-spin</label>
    </ligand>
    <ligandPart>
        <name>Fe</name>
        <dbReference type="ChEBI" id="CHEBI:18248"/>
    </ligandPart>
</feature>
<comment type="caution">
    <text evidence="23">The sequence shown here is derived from an EMBL/GenBank/DDBJ whole genome shotgun (WGS) entry which is preliminary data.</text>
</comment>
<keyword evidence="7 18" id="KW-0349">Heme</keyword>
<dbReference type="SUPFAM" id="SSF81442">
    <property type="entry name" value="Cytochrome c oxidase subunit I-like"/>
    <property type="match status" value="1"/>
</dbReference>
<evidence type="ECO:0000256" key="12">
    <source>
        <dbReference type="ARBA" id="ARBA00022982"/>
    </source>
</evidence>
<keyword evidence="15" id="KW-0186">Copper</keyword>
<organism evidence="23 24">
    <name type="scientific">Cryomorpha ignava</name>
    <dbReference type="NCBI Taxonomy" id="101383"/>
    <lineage>
        <taxon>Bacteria</taxon>
        <taxon>Pseudomonadati</taxon>
        <taxon>Bacteroidota</taxon>
        <taxon>Flavobacteriia</taxon>
        <taxon>Flavobacteriales</taxon>
        <taxon>Cryomorphaceae</taxon>
        <taxon>Cryomorpha</taxon>
    </lineage>
</organism>
<dbReference type="Proteomes" id="UP000486602">
    <property type="component" value="Unassembled WGS sequence"/>
</dbReference>
<feature type="transmembrane region" description="Helical" evidence="20">
    <location>
        <begin position="128"/>
        <end position="149"/>
    </location>
</feature>
<dbReference type="PROSITE" id="PS51007">
    <property type="entry name" value="CYTC"/>
    <property type="match status" value="1"/>
</dbReference>
<keyword evidence="14 18" id="KW-0408">Iron</keyword>
<dbReference type="InterPro" id="IPR023616">
    <property type="entry name" value="Cyt_c_oxase-like_su1_dom"/>
</dbReference>
<accession>A0A7K3WST1</accession>
<dbReference type="GO" id="GO:0005886">
    <property type="term" value="C:plasma membrane"/>
    <property type="evidence" value="ECO:0007669"/>
    <property type="project" value="UniProtKB-SubCell"/>
</dbReference>
<feature type="transmembrane region" description="Helical" evidence="20">
    <location>
        <begin position="305"/>
        <end position="321"/>
    </location>
</feature>
<gene>
    <name evidence="23" type="primary">ccoN</name>
    <name evidence="23" type="ORF">G3O08_10520</name>
</gene>
<feature type="transmembrane region" description="Helical" evidence="20">
    <location>
        <begin position="58"/>
        <end position="78"/>
    </location>
</feature>
<comment type="subcellular location">
    <subcellularLocation>
        <location evidence="2">Cell membrane</location>
        <topology evidence="2">Multi-pass membrane protein</topology>
    </subcellularLocation>
</comment>
<dbReference type="Gene3D" id="1.10.760.10">
    <property type="entry name" value="Cytochrome c-like domain"/>
    <property type="match status" value="1"/>
</dbReference>
<dbReference type="NCBIfam" id="TIGR00780">
    <property type="entry name" value="ccoN"/>
    <property type="match status" value="1"/>
</dbReference>
<feature type="binding site" evidence="18">
    <location>
        <position position="256"/>
    </location>
    <ligand>
        <name>Cu cation</name>
        <dbReference type="ChEBI" id="CHEBI:23378"/>
        <label>B</label>
    </ligand>
</feature>
<name>A0A7K3WST1_9FLAO</name>
<keyword evidence="5 19" id="KW-0813">Transport</keyword>
<evidence type="ECO:0000256" key="16">
    <source>
        <dbReference type="ARBA" id="ARBA00023136"/>
    </source>
</evidence>
<keyword evidence="12 19" id="KW-0249">Electron transport</keyword>
<evidence type="ECO:0000256" key="7">
    <source>
        <dbReference type="ARBA" id="ARBA00022617"/>
    </source>
</evidence>
<feature type="binding site" evidence="18">
    <location>
        <position position="257"/>
    </location>
    <ligand>
        <name>Cu cation</name>
        <dbReference type="ChEBI" id="CHEBI:23378"/>
        <label>B</label>
    </ligand>
</feature>
<feature type="binding site" description="axial binding residue" evidence="18">
    <location>
        <position position="344"/>
    </location>
    <ligand>
        <name>heme b</name>
        <dbReference type="ChEBI" id="CHEBI:60344"/>
        <label>2; high-spin</label>
    </ligand>
    <ligandPart>
        <name>Fe</name>
        <dbReference type="ChEBI" id="CHEBI:18248"/>
    </ligandPart>
</feature>
<dbReference type="EC" id="7.1.1.9" evidence="4"/>
<dbReference type="PANTHER" id="PTHR10422:SF29">
    <property type="entry name" value="CYTOCHROME C OXIDASE SUBUNIT 1 HOMOLOG, BACTEROID"/>
    <property type="match status" value="1"/>
</dbReference>
<evidence type="ECO:0000256" key="2">
    <source>
        <dbReference type="ARBA" id="ARBA00004651"/>
    </source>
</evidence>
<keyword evidence="13 20" id="KW-1133">Transmembrane helix</keyword>
<keyword evidence="8 19" id="KW-0679">Respiratory chain</keyword>
<dbReference type="AlphaFoldDB" id="A0A7K3WST1"/>
<dbReference type="InterPro" id="IPR003468">
    <property type="entry name" value="Cyt_c_oxidase_monohaem-su/FixO"/>
</dbReference>
<comment type="catalytic activity">
    <reaction evidence="17">
        <text>4 Fe(II)-[cytochrome c] + O2 + 8 H(+)(in) = 4 Fe(III)-[cytochrome c] + 2 H2O + 4 H(+)(out)</text>
        <dbReference type="Rhea" id="RHEA:11436"/>
        <dbReference type="Rhea" id="RHEA-COMP:10350"/>
        <dbReference type="Rhea" id="RHEA-COMP:14399"/>
        <dbReference type="ChEBI" id="CHEBI:15377"/>
        <dbReference type="ChEBI" id="CHEBI:15378"/>
        <dbReference type="ChEBI" id="CHEBI:15379"/>
        <dbReference type="ChEBI" id="CHEBI:29033"/>
        <dbReference type="ChEBI" id="CHEBI:29034"/>
        <dbReference type="EC" id="7.1.1.9"/>
    </reaction>
</comment>
<sequence>MKIEKFYYDNQIVKLFAYATMLWGVVGMLVGLYAALQLVFPWLSGGIPYTTFGRIRPLHTNAVIFAFVGNGIFTGVYYSLQRLLKSRMWSDKLSKINFWGWQLIIVAAAITLPLGFTSSKEYAELEWPIDIAIAIIWVIFGLNMMMTIIKRRERHLYVAIWFYIGTFVTVAVLHIVNSFELPISFMKSYSWYAGVQDALVQWWYGHNAVAFFLTTPYLGLMYYFVPKAANRPVYSYRLSIIHFWALIFLYIWAGPHHLLYTSLPDWAQNLGTVFSIMLIAPSWGGMLNGLLTLRGAWDRVREDPVLKFFVVAITAYGMSTFEGPMLSIKSINAISHFTDWTIAHVHIGGLGWNGFLTFGMLYWLIPKMWNIKLYSRSLANAHFWIGTLGILFYALPLYWAAFTQWAMWQEFTKDGFLAYPNFLETVIQILPMYAMRALGGLLYLTGTLMMVYNLGATIKRGSFVKNEGAEAPALEKVYKGHETDHWHRKLERRPMQLLVASLVVILIGGIVEMVPTFLVDSNVPTIAAVKPYTPLELHGRDVYISEGCNNCHTQMIRPFRHETERYGEYSKSGEFVYDHPHLWGSKRTGPDLHRVGGKYPDSWHYNHMIEPERMSPGSIMPVYSWMATTPIDTSMTRAKINAMRTLGVPYAEGYEHEANADVVAQQNEIVESLAVDNITAEPNSELVAIIAYLQRLGTDIKMADQTSENQ</sequence>
<dbReference type="Gene3D" id="1.20.210.10">
    <property type="entry name" value="Cytochrome c oxidase-like, subunit I domain"/>
    <property type="match status" value="1"/>
</dbReference>
<evidence type="ECO:0000256" key="14">
    <source>
        <dbReference type="ARBA" id="ARBA00023004"/>
    </source>
</evidence>
<keyword evidence="11" id="KW-1278">Translocase</keyword>
<dbReference type="NCBIfam" id="NF011053">
    <property type="entry name" value="PRK14485.1"/>
    <property type="match status" value="1"/>
</dbReference>
<comment type="cofactor">
    <cofactor evidence="18">
        <name>Cu(2+)</name>
        <dbReference type="ChEBI" id="CHEBI:29036"/>
    </cofactor>
    <text evidence="18">Binds 1 copper ion per subunit, denoted as copper B.</text>
</comment>
<dbReference type="GO" id="GO:0022904">
    <property type="term" value="P:respiratory electron transport chain"/>
    <property type="evidence" value="ECO:0007669"/>
    <property type="project" value="TreeGrafter"/>
</dbReference>
<dbReference type="PANTHER" id="PTHR10422">
    <property type="entry name" value="CYTOCHROME C OXIDASE SUBUNIT 1"/>
    <property type="match status" value="1"/>
</dbReference>
<feature type="transmembrane region" description="Helical" evidence="20">
    <location>
        <begin position="497"/>
        <end position="518"/>
    </location>
</feature>
<dbReference type="InterPro" id="IPR000883">
    <property type="entry name" value="Cyt_C_Oxase_1"/>
</dbReference>
<evidence type="ECO:0000313" key="24">
    <source>
        <dbReference type="Proteomes" id="UP000486602"/>
    </source>
</evidence>
<evidence type="ECO:0000256" key="17">
    <source>
        <dbReference type="ARBA" id="ARBA00047816"/>
    </source>
</evidence>
<evidence type="ECO:0000256" key="18">
    <source>
        <dbReference type="PIRSR" id="PIRSR604677-50"/>
    </source>
</evidence>
<dbReference type="Gene3D" id="6.10.250.2250">
    <property type="match status" value="1"/>
</dbReference>
<evidence type="ECO:0000259" key="21">
    <source>
        <dbReference type="PROSITE" id="PS50855"/>
    </source>
</evidence>
<reference evidence="23 24" key="1">
    <citation type="submission" date="2020-02" db="EMBL/GenBank/DDBJ databases">
        <title>Out from the shadows clarifying the taxonomy of the family Cryomorphaceae and related taxa by utilizing the GTDB taxonomic framework.</title>
        <authorList>
            <person name="Bowman J.P."/>
        </authorList>
    </citation>
    <scope>NUCLEOTIDE SEQUENCE [LARGE SCALE GENOMIC DNA]</scope>
    <source>
        <strain evidence="23 24">QSSC 1-22</strain>
    </source>
</reference>
<evidence type="ECO:0000256" key="1">
    <source>
        <dbReference type="ARBA" id="ARBA00001970"/>
    </source>
</evidence>
<dbReference type="GO" id="GO:0046872">
    <property type="term" value="F:metal ion binding"/>
    <property type="evidence" value="ECO:0007669"/>
    <property type="project" value="UniProtKB-KW"/>
</dbReference>
<feature type="transmembrane region" description="Helical" evidence="20">
    <location>
        <begin position="273"/>
        <end position="293"/>
    </location>
</feature>
<dbReference type="GO" id="GO:0020037">
    <property type="term" value="F:heme binding"/>
    <property type="evidence" value="ECO:0007669"/>
    <property type="project" value="InterPro"/>
</dbReference>
<dbReference type="NCBIfam" id="TIGR00781">
    <property type="entry name" value="ccoO"/>
    <property type="match status" value="1"/>
</dbReference>
<comment type="pathway">
    <text evidence="3">Energy metabolism; oxidative phosphorylation.</text>
</comment>
<dbReference type="PROSITE" id="PS00077">
    <property type="entry name" value="COX1_CUB"/>
    <property type="match status" value="1"/>
</dbReference>
<proteinExistence type="inferred from homology"/>
<dbReference type="EMBL" id="JAAGVY010000017">
    <property type="protein sequence ID" value="NEN23932.1"/>
    <property type="molecule type" value="Genomic_DNA"/>
</dbReference>
<comment type="cofactor">
    <cofactor evidence="1">
        <name>heme b</name>
        <dbReference type="ChEBI" id="CHEBI:60344"/>
    </cofactor>
</comment>
<dbReference type="GO" id="GO:0009060">
    <property type="term" value="P:aerobic respiration"/>
    <property type="evidence" value="ECO:0007669"/>
    <property type="project" value="InterPro"/>
</dbReference>
<feature type="transmembrane region" description="Helical" evidence="20">
    <location>
        <begin position="156"/>
        <end position="176"/>
    </location>
</feature>
<dbReference type="PROSITE" id="PS50855">
    <property type="entry name" value="COX1"/>
    <property type="match status" value="1"/>
</dbReference>
<evidence type="ECO:0000256" key="9">
    <source>
        <dbReference type="ARBA" id="ARBA00022692"/>
    </source>
</evidence>
<dbReference type="SUPFAM" id="SSF46626">
    <property type="entry name" value="Cytochrome c"/>
    <property type="match status" value="1"/>
</dbReference>
<evidence type="ECO:0000313" key="23">
    <source>
        <dbReference type="EMBL" id="NEN23932.1"/>
    </source>
</evidence>
<keyword evidence="10 18" id="KW-0479">Metal-binding</keyword>
<dbReference type="GO" id="GO:0015990">
    <property type="term" value="P:electron transport coupled proton transport"/>
    <property type="evidence" value="ECO:0007669"/>
    <property type="project" value="TreeGrafter"/>
</dbReference>
<comment type="cofactor">
    <cofactor evidence="18">
        <name>heme</name>
        <dbReference type="ChEBI" id="CHEBI:30413"/>
    </cofactor>
    <text evidence="18">Binds 2 heme groups per subunit, denoted as high- and low-spin.</text>
</comment>
<evidence type="ECO:0000256" key="4">
    <source>
        <dbReference type="ARBA" id="ARBA00012949"/>
    </source>
</evidence>
<keyword evidence="24" id="KW-1185">Reference proteome</keyword>
<evidence type="ECO:0000256" key="11">
    <source>
        <dbReference type="ARBA" id="ARBA00022967"/>
    </source>
</evidence>
<dbReference type="Pfam" id="PF02433">
    <property type="entry name" value="FixO"/>
    <property type="match status" value="1"/>
</dbReference>
<dbReference type="Pfam" id="PF00115">
    <property type="entry name" value="COX1"/>
    <property type="match status" value="1"/>
</dbReference>
<feature type="domain" description="Cytochrome c" evidence="22">
    <location>
        <begin position="534"/>
        <end position="697"/>
    </location>
</feature>
<evidence type="ECO:0000256" key="3">
    <source>
        <dbReference type="ARBA" id="ARBA00004673"/>
    </source>
</evidence>
<dbReference type="RefSeq" id="WP_163285324.1">
    <property type="nucleotide sequence ID" value="NZ_JAAGVY010000017.1"/>
</dbReference>
<dbReference type="NCBIfam" id="NF011055">
    <property type="entry name" value="PRK14487.1"/>
    <property type="match status" value="1"/>
</dbReference>
<dbReference type="InterPro" id="IPR004677">
    <property type="entry name" value="Cyt_c_oxidase_cbb3_su1"/>
</dbReference>
<dbReference type="GO" id="GO:0004129">
    <property type="term" value="F:cytochrome-c oxidase activity"/>
    <property type="evidence" value="ECO:0007669"/>
    <property type="project" value="UniProtKB-EC"/>
</dbReference>
<keyword evidence="6" id="KW-1003">Cell membrane</keyword>
<evidence type="ECO:0000256" key="20">
    <source>
        <dbReference type="SAM" id="Phobius"/>
    </source>
</evidence>
<protein>
    <recommendedName>
        <fullName evidence="4">cytochrome-c oxidase</fullName>
        <ecNumber evidence="4">7.1.1.9</ecNumber>
    </recommendedName>
</protein>
<evidence type="ECO:0000256" key="10">
    <source>
        <dbReference type="ARBA" id="ARBA00022723"/>
    </source>
</evidence>
<dbReference type="InterPro" id="IPR036927">
    <property type="entry name" value="Cyt_c_oxase-like_su1_sf"/>
</dbReference>
<feature type="transmembrane region" description="Helical" evidence="20">
    <location>
        <begin position="433"/>
        <end position="455"/>
    </location>
</feature>
<evidence type="ECO:0000256" key="8">
    <source>
        <dbReference type="ARBA" id="ARBA00022660"/>
    </source>
</evidence>
<dbReference type="InterPro" id="IPR023615">
    <property type="entry name" value="Cyt_c_Oxase_su1_BS"/>
</dbReference>
<evidence type="ECO:0000256" key="19">
    <source>
        <dbReference type="RuleBase" id="RU000370"/>
    </source>
</evidence>
<evidence type="ECO:0000256" key="5">
    <source>
        <dbReference type="ARBA" id="ARBA00022448"/>
    </source>
</evidence>
<keyword evidence="9 19" id="KW-0812">Transmembrane</keyword>
<feature type="transmembrane region" description="Helical" evidence="20">
    <location>
        <begin position="12"/>
        <end position="38"/>
    </location>
</feature>
<evidence type="ECO:0000256" key="6">
    <source>
        <dbReference type="ARBA" id="ARBA00022475"/>
    </source>
</evidence>
<dbReference type="GO" id="GO:0016491">
    <property type="term" value="F:oxidoreductase activity"/>
    <property type="evidence" value="ECO:0007669"/>
    <property type="project" value="UniProtKB-KW"/>
</dbReference>
<evidence type="ECO:0000259" key="22">
    <source>
        <dbReference type="PROSITE" id="PS51007"/>
    </source>
</evidence>
<feature type="transmembrane region" description="Helical" evidence="20">
    <location>
        <begin position="377"/>
        <end position="399"/>
    </location>
</feature>